<dbReference type="AlphaFoldDB" id="A0A382RH95"/>
<evidence type="ECO:0000313" key="1">
    <source>
        <dbReference type="EMBL" id="SVC96770.1"/>
    </source>
</evidence>
<reference evidence="1" key="1">
    <citation type="submission" date="2018-05" db="EMBL/GenBank/DDBJ databases">
        <authorList>
            <person name="Lanie J.A."/>
            <person name="Ng W.-L."/>
            <person name="Kazmierczak K.M."/>
            <person name="Andrzejewski T.M."/>
            <person name="Davidsen T.M."/>
            <person name="Wayne K.J."/>
            <person name="Tettelin H."/>
            <person name="Glass J.I."/>
            <person name="Rusch D."/>
            <person name="Podicherti R."/>
            <person name="Tsui H.-C.T."/>
            <person name="Winkler M.E."/>
        </authorList>
    </citation>
    <scope>NUCLEOTIDE SEQUENCE</scope>
</reference>
<protein>
    <submittedName>
        <fullName evidence="1">Uncharacterized protein</fullName>
    </submittedName>
</protein>
<accession>A0A382RH95</accession>
<name>A0A382RH95_9ZZZZ</name>
<gene>
    <name evidence="1" type="ORF">METZ01_LOCUS349624</name>
</gene>
<organism evidence="1">
    <name type="scientific">marine metagenome</name>
    <dbReference type="NCBI Taxonomy" id="408172"/>
    <lineage>
        <taxon>unclassified sequences</taxon>
        <taxon>metagenomes</taxon>
        <taxon>ecological metagenomes</taxon>
    </lineage>
</organism>
<proteinExistence type="predicted"/>
<dbReference type="EMBL" id="UINC01121535">
    <property type="protein sequence ID" value="SVC96770.1"/>
    <property type="molecule type" value="Genomic_DNA"/>
</dbReference>
<sequence>NRVYKGKGWKSITDWLGTEHRGFTKGREFVRTLGLKSKIEWIEYCKSGKKPAIIPSRPGNAYKKQWKGMPNWLGIKRYSKKHSKSFSAARRFARSLGLKSSTKWKELHRSGKIPVGIPESADSVYKKEWKSWGDFLGTGTIANRYRNILPYNEAEKLAKEICKELKINTPIEWQNAAHAGKIPKNLPTFPPTFYQRKRGIAKNVENEFYTTWFKFSGMSSEWTEEMSDLVMKDLTREINDPNLLLDTFMLLYTNCVLTSGKHKAEFADMITRITKGELELDQIDFKGKVNITIILFYIASYIYSDFQPYSDL</sequence>
<feature type="non-terminal residue" evidence="1">
    <location>
        <position position="1"/>
    </location>
</feature>